<gene>
    <name evidence="3" type="ORF">WCD58_29710</name>
</gene>
<dbReference type="Proteomes" id="UP001369736">
    <property type="component" value="Unassembled WGS sequence"/>
</dbReference>
<dbReference type="InterPro" id="IPR036513">
    <property type="entry name" value="STAS_dom_sf"/>
</dbReference>
<proteinExistence type="predicted"/>
<organism evidence="3 4">
    <name type="scientific">Actinomycetospora flava</name>
    <dbReference type="NCBI Taxonomy" id="3129232"/>
    <lineage>
        <taxon>Bacteria</taxon>
        <taxon>Bacillati</taxon>
        <taxon>Actinomycetota</taxon>
        <taxon>Actinomycetes</taxon>
        <taxon>Pseudonocardiales</taxon>
        <taxon>Pseudonocardiaceae</taxon>
        <taxon>Actinomycetospora</taxon>
    </lineage>
</organism>
<accession>A0ABU8MDH3</accession>
<protein>
    <submittedName>
        <fullName evidence="3">STAS domain-containing protein</fullName>
    </submittedName>
</protein>
<evidence type="ECO:0000256" key="1">
    <source>
        <dbReference type="SAM" id="MobiDB-lite"/>
    </source>
</evidence>
<feature type="domain" description="STAS" evidence="2">
    <location>
        <begin position="35"/>
        <end position="146"/>
    </location>
</feature>
<evidence type="ECO:0000259" key="2">
    <source>
        <dbReference type="PROSITE" id="PS50801"/>
    </source>
</evidence>
<name>A0ABU8MDH3_9PSEU</name>
<keyword evidence="4" id="KW-1185">Reference proteome</keyword>
<dbReference type="SUPFAM" id="SSF52091">
    <property type="entry name" value="SpoIIaa-like"/>
    <property type="match status" value="1"/>
</dbReference>
<feature type="region of interest" description="Disordered" evidence="1">
    <location>
        <begin position="1"/>
        <end position="22"/>
    </location>
</feature>
<feature type="compositionally biased region" description="Basic and acidic residues" evidence="1">
    <location>
        <begin position="1"/>
        <end position="10"/>
    </location>
</feature>
<dbReference type="InterPro" id="IPR002645">
    <property type="entry name" value="STAS_dom"/>
</dbReference>
<dbReference type="RefSeq" id="WP_337706739.1">
    <property type="nucleotide sequence ID" value="NZ_JBBEGM010000017.1"/>
</dbReference>
<dbReference type="Gene3D" id="3.30.750.24">
    <property type="entry name" value="STAS domain"/>
    <property type="match status" value="1"/>
</dbReference>
<evidence type="ECO:0000313" key="3">
    <source>
        <dbReference type="EMBL" id="MEJ2865368.1"/>
    </source>
</evidence>
<dbReference type="EMBL" id="JBBEGM010000017">
    <property type="protein sequence ID" value="MEJ2865368.1"/>
    <property type="molecule type" value="Genomic_DNA"/>
</dbReference>
<reference evidence="3 4" key="1">
    <citation type="submission" date="2024-03" db="EMBL/GenBank/DDBJ databases">
        <title>Actinomycetospora sp. OC33-EN07, a novel actinomycete isolated from wild orchid (Aerides multiflora).</title>
        <authorList>
            <person name="Suriyachadkun C."/>
        </authorList>
    </citation>
    <scope>NUCLEOTIDE SEQUENCE [LARGE SCALE GENOMIC DNA]</scope>
    <source>
        <strain evidence="3 4">OC33-EN07</strain>
    </source>
</reference>
<evidence type="ECO:0000313" key="4">
    <source>
        <dbReference type="Proteomes" id="UP001369736"/>
    </source>
</evidence>
<comment type="caution">
    <text evidence="3">The sequence shown here is derived from an EMBL/GenBank/DDBJ whole genome shotgun (WGS) entry which is preliminary data.</text>
</comment>
<dbReference type="PROSITE" id="PS50801">
    <property type="entry name" value="STAS"/>
    <property type="match status" value="1"/>
</dbReference>
<sequence length="151" mass="15813">MIDRALRDLEGTSPGPGPVGGERGFRAELIQAADDNVLVLRGVGDLDLATRDEVRKTAEHALRSACDASPATFVAPSVLVADLSRATYLEASVVSALLDQAQRAPTLRAARLVIDPTGVAARVVALLRLGEVFEILDDLDEALTGGPRGST</sequence>
<dbReference type="Pfam" id="PF01740">
    <property type="entry name" value="STAS"/>
    <property type="match status" value="1"/>
</dbReference>